<dbReference type="EMBL" id="AB094041">
    <property type="protein sequence ID" value="BAC99071.1"/>
    <property type="molecule type" value="Other_RNA"/>
</dbReference>
<sequence length="64" mass="6843">MIVVPLCLPVAVQLAVASANGGIPWLRVWTGSPVRLHHVATATANITPCHKVLHMCGILPRQNI</sequence>
<dbReference type="EMBL" id="AB095075">
    <property type="protein sequence ID" value="BAC92760.1"/>
    <property type="molecule type" value="Other_RNA"/>
</dbReference>
<evidence type="ECO:0000313" key="2">
    <source>
        <dbReference type="EMBL" id="BAC92760.1"/>
    </source>
</evidence>
<evidence type="ECO:0000256" key="1">
    <source>
        <dbReference type="SAM" id="SignalP"/>
    </source>
</evidence>
<dbReference type="EMBL" id="AB094038">
    <property type="protein sequence ID" value="BAC99062.1"/>
    <property type="molecule type" value="Other_RNA"/>
</dbReference>
<dbReference type="EMBL" id="AB094037">
    <property type="protein sequence ID" value="BAC99059.1"/>
    <property type="molecule type" value="Genomic_DNA"/>
</dbReference>
<reference evidence="2" key="2">
    <citation type="submission" date="2002-10" db="EMBL/GenBank/DDBJ databases">
        <title>Origin and evolution of the genomic region for RAF1, MKRN2, PPARG, and SYN2 in human chromosome 3p25.</title>
        <authorList>
            <person name="Abe S."/>
            <person name="Chiba S."/>
            <person name="Mishra N."/>
            <person name="Doi M."/>
            <person name="Minamino Y."/>
            <person name="Gray T.A."/>
        </authorList>
    </citation>
    <scope>NUCLEOTIDE SEQUENCE</scope>
    <source>
        <tissue evidence="2">Heart</tissue>
    </source>
</reference>
<dbReference type="EMBL" id="AB094039">
    <property type="protein sequence ID" value="BAC99065.1"/>
    <property type="molecule type" value="Other_RNA"/>
</dbReference>
<dbReference type="AlphaFoldDB" id="Q76K96"/>
<feature type="chain" id="PRO_5007710387" evidence="1">
    <location>
        <begin position="18"/>
        <end position="64"/>
    </location>
</feature>
<keyword evidence="1" id="KW-0732">Signal</keyword>
<accession>Q76K96</accession>
<reference evidence="4" key="1">
    <citation type="submission" date="2002-10" db="EMBL/GenBank/DDBJ databases">
        <title>Cloning and expression of Seriola quinqueradiata anti-RAF1 RNA gene.</title>
        <authorList>
            <person name="Abe S."/>
            <person name="Chiba S."/>
            <person name="Doi M."/>
        </authorList>
    </citation>
    <scope>NUCLEOTIDE SEQUENCE</scope>
    <source>
        <tissue evidence="4">Heart</tissue>
        <tissue evidence="3">Testis</tissue>
    </source>
</reference>
<feature type="signal peptide" evidence="1">
    <location>
        <begin position="1"/>
        <end position="17"/>
    </location>
</feature>
<evidence type="ECO:0000313" key="3">
    <source>
        <dbReference type="EMBL" id="BAC99059.1"/>
    </source>
</evidence>
<gene>
    <name evidence="4" type="primary">ANTI-RAF1</name>
    <name evidence="2" type="synonym">anti-RAF1</name>
</gene>
<proteinExistence type="predicted"/>
<protein>
    <submittedName>
        <fullName evidence="4">Hypothetical frame-2 protein</fullName>
    </submittedName>
</protein>
<evidence type="ECO:0000313" key="4">
    <source>
        <dbReference type="EMBL" id="BAC99062.1"/>
    </source>
</evidence>
<organism evidence="4">
    <name type="scientific">Seriola quinqueradiata</name>
    <name type="common">Five-ray yellowtail</name>
    <dbReference type="NCBI Taxonomy" id="8161"/>
    <lineage>
        <taxon>Eukaryota</taxon>
        <taxon>Metazoa</taxon>
        <taxon>Chordata</taxon>
        <taxon>Craniata</taxon>
        <taxon>Vertebrata</taxon>
        <taxon>Euteleostomi</taxon>
        <taxon>Actinopterygii</taxon>
        <taxon>Neopterygii</taxon>
        <taxon>Teleostei</taxon>
        <taxon>Neoteleostei</taxon>
        <taxon>Acanthomorphata</taxon>
        <taxon>Carangaria</taxon>
        <taxon>Carangiformes</taxon>
        <taxon>Carangidae</taxon>
        <taxon>Seriola</taxon>
    </lineage>
</organism>
<name>Q76K96_SERQU</name>
<dbReference type="EMBL" id="AB094040">
    <property type="protein sequence ID" value="BAC99068.1"/>
    <property type="molecule type" value="Other_RNA"/>
</dbReference>